<organism evidence="6 7">
    <name type="scientific">Dimargaris verticillata</name>
    <dbReference type="NCBI Taxonomy" id="2761393"/>
    <lineage>
        <taxon>Eukaryota</taxon>
        <taxon>Fungi</taxon>
        <taxon>Fungi incertae sedis</taxon>
        <taxon>Zoopagomycota</taxon>
        <taxon>Kickxellomycotina</taxon>
        <taxon>Dimargaritomycetes</taxon>
        <taxon>Dimargaritales</taxon>
        <taxon>Dimargaritaceae</taxon>
        <taxon>Dimargaris</taxon>
    </lineage>
</organism>
<evidence type="ECO:0000256" key="1">
    <source>
        <dbReference type="ARBA" id="ARBA00004141"/>
    </source>
</evidence>
<name>A0A9W8B2F0_9FUNG</name>
<evidence type="ECO:0000313" key="7">
    <source>
        <dbReference type="Proteomes" id="UP001151582"/>
    </source>
</evidence>
<dbReference type="Gene3D" id="1.20.1070.10">
    <property type="entry name" value="Rhodopsin 7-helix transmembrane proteins"/>
    <property type="match status" value="1"/>
</dbReference>
<feature type="transmembrane region" description="Helical" evidence="5">
    <location>
        <begin position="12"/>
        <end position="32"/>
    </location>
</feature>
<evidence type="ECO:0000256" key="5">
    <source>
        <dbReference type="SAM" id="Phobius"/>
    </source>
</evidence>
<evidence type="ECO:0000256" key="3">
    <source>
        <dbReference type="ARBA" id="ARBA00022989"/>
    </source>
</evidence>
<dbReference type="AlphaFoldDB" id="A0A9W8B2F0"/>
<protein>
    <submittedName>
        <fullName evidence="6">Uncharacterized protein</fullName>
    </submittedName>
</protein>
<feature type="transmembrane region" description="Helical" evidence="5">
    <location>
        <begin position="120"/>
        <end position="143"/>
    </location>
</feature>
<dbReference type="GO" id="GO:0004930">
    <property type="term" value="F:G protein-coupled receptor activity"/>
    <property type="evidence" value="ECO:0007669"/>
    <property type="project" value="TreeGrafter"/>
</dbReference>
<feature type="transmembrane region" description="Helical" evidence="5">
    <location>
        <begin position="226"/>
        <end position="248"/>
    </location>
</feature>
<evidence type="ECO:0000256" key="4">
    <source>
        <dbReference type="ARBA" id="ARBA00023136"/>
    </source>
</evidence>
<evidence type="ECO:0000313" key="6">
    <source>
        <dbReference type="EMBL" id="KAJ1981389.1"/>
    </source>
</evidence>
<reference evidence="6" key="1">
    <citation type="submission" date="2022-07" db="EMBL/GenBank/DDBJ databases">
        <title>Phylogenomic reconstructions and comparative analyses of Kickxellomycotina fungi.</title>
        <authorList>
            <person name="Reynolds N.K."/>
            <person name="Stajich J.E."/>
            <person name="Barry K."/>
            <person name="Grigoriev I.V."/>
            <person name="Crous P."/>
            <person name="Smith M.E."/>
        </authorList>
    </citation>
    <scope>NUCLEOTIDE SEQUENCE</scope>
    <source>
        <strain evidence="6">RSA 567</strain>
    </source>
</reference>
<dbReference type="GO" id="GO:0007189">
    <property type="term" value="P:adenylate cyclase-activating G protein-coupled receptor signaling pathway"/>
    <property type="evidence" value="ECO:0007669"/>
    <property type="project" value="TreeGrafter"/>
</dbReference>
<dbReference type="GO" id="GO:0005886">
    <property type="term" value="C:plasma membrane"/>
    <property type="evidence" value="ECO:0007669"/>
    <property type="project" value="TreeGrafter"/>
</dbReference>
<dbReference type="EMBL" id="JANBQB010000127">
    <property type="protein sequence ID" value="KAJ1981389.1"/>
    <property type="molecule type" value="Genomic_DNA"/>
</dbReference>
<feature type="transmembrane region" description="Helical" evidence="5">
    <location>
        <begin position="260"/>
        <end position="281"/>
    </location>
</feature>
<sequence length="423" mass="47523">MVFQAPPSVILSLLSVVSGVLIMFIVILLRLWQPKVARTASFLLSFWIGLSDALYRGTVIVSKQYEYVEQHLSDGLVRYLFWSEYFYPVWFVMLTVMIAVDLQLTFIHHRRSQNRSFQRYYLPIATLAAFCITIPALFVPDIYWNTEFHGYTWTFGTNTRDSIFVMLGFNIWVALGVVYCAVIVVIIAYRLVQEVRSWGASVLDTTTMSPRRSQFTVELHRSVARILLYPLVPIITQSLNVVVDWIPFYSDAASTVRRVGTILVSTQGILNLVVFLLNPALHRAISNIRDRNSTTFREPVLPLSTISNDKNAVTPTLTKSLPDSNNSVHHQGPDRTTLFVAPGEQWPLGQDHHSVASVSRKPSHSSLAETVHDSTLTCPYEALTHASLPAMATMALESHSSMPTNLTLSNTLLGSRYLSKGSL</sequence>
<dbReference type="PANTHER" id="PTHR23112">
    <property type="entry name" value="G PROTEIN-COUPLED RECEPTOR 157-RELATED"/>
    <property type="match status" value="1"/>
</dbReference>
<feature type="transmembrane region" description="Helical" evidence="5">
    <location>
        <begin position="163"/>
        <end position="189"/>
    </location>
</feature>
<evidence type="ECO:0000256" key="2">
    <source>
        <dbReference type="ARBA" id="ARBA00022692"/>
    </source>
</evidence>
<feature type="transmembrane region" description="Helical" evidence="5">
    <location>
        <begin position="44"/>
        <end position="65"/>
    </location>
</feature>
<comment type="subcellular location">
    <subcellularLocation>
        <location evidence="1">Membrane</location>
        <topology evidence="1">Multi-pass membrane protein</topology>
    </subcellularLocation>
</comment>
<comment type="caution">
    <text evidence="6">The sequence shown here is derived from an EMBL/GenBank/DDBJ whole genome shotgun (WGS) entry which is preliminary data.</text>
</comment>
<keyword evidence="2 5" id="KW-0812">Transmembrane</keyword>
<proteinExistence type="predicted"/>
<dbReference type="Proteomes" id="UP001151582">
    <property type="component" value="Unassembled WGS sequence"/>
</dbReference>
<dbReference type="PANTHER" id="PTHR23112:SF0">
    <property type="entry name" value="TRANSMEMBRANE PROTEIN 116"/>
    <property type="match status" value="1"/>
</dbReference>
<dbReference type="OrthoDB" id="2282627at2759"/>
<gene>
    <name evidence="6" type="ORF">H4R34_002097</name>
</gene>
<keyword evidence="3 5" id="KW-1133">Transmembrane helix</keyword>
<accession>A0A9W8B2F0</accession>
<keyword evidence="7" id="KW-1185">Reference proteome</keyword>
<keyword evidence="4 5" id="KW-0472">Membrane</keyword>
<feature type="transmembrane region" description="Helical" evidence="5">
    <location>
        <begin position="85"/>
        <end position="108"/>
    </location>
</feature>